<sequence length="127" mass="13807">MNWVAAPLTLASGSTMIILSHISPLFVPPVPMRVLHALRVPEYVPNQSPVRIDSNPGLQKRKECVTWTNSCFKYHLLPTPTKQPLSKKSLKSSYLAARMVVSGAAVLINSCGSMPEGRSLRSPGLAI</sequence>
<keyword evidence="2" id="KW-1185">Reference proteome</keyword>
<evidence type="ECO:0000313" key="1">
    <source>
        <dbReference type="EMBL" id="KAL2783165.1"/>
    </source>
</evidence>
<organism evidence="1 2">
    <name type="scientific">Aspergillus keveii</name>
    <dbReference type="NCBI Taxonomy" id="714993"/>
    <lineage>
        <taxon>Eukaryota</taxon>
        <taxon>Fungi</taxon>
        <taxon>Dikarya</taxon>
        <taxon>Ascomycota</taxon>
        <taxon>Pezizomycotina</taxon>
        <taxon>Eurotiomycetes</taxon>
        <taxon>Eurotiomycetidae</taxon>
        <taxon>Eurotiales</taxon>
        <taxon>Aspergillaceae</taxon>
        <taxon>Aspergillus</taxon>
        <taxon>Aspergillus subgen. Nidulantes</taxon>
    </lineage>
</organism>
<evidence type="ECO:0008006" key="3">
    <source>
        <dbReference type="Google" id="ProtNLM"/>
    </source>
</evidence>
<dbReference type="EMBL" id="JBFTWV010000263">
    <property type="protein sequence ID" value="KAL2783165.1"/>
    <property type="molecule type" value="Genomic_DNA"/>
</dbReference>
<protein>
    <recommendedName>
        <fullName evidence="3">Secreted protein</fullName>
    </recommendedName>
</protein>
<evidence type="ECO:0000313" key="2">
    <source>
        <dbReference type="Proteomes" id="UP001610563"/>
    </source>
</evidence>
<comment type="caution">
    <text evidence="1">The sequence shown here is derived from an EMBL/GenBank/DDBJ whole genome shotgun (WGS) entry which is preliminary data.</text>
</comment>
<dbReference type="Proteomes" id="UP001610563">
    <property type="component" value="Unassembled WGS sequence"/>
</dbReference>
<name>A0ABR4FIU3_9EURO</name>
<reference evidence="1 2" key="1">
    <citation type="submission" date="2024-07" db="EMBL/GenBank/DDBJ databases">
        <title>Section-level genome sequencing and comparative genomics of Aspergillus sections Usti and Cavernicolus.</title>
        <authorList>
            <consortium name="Lawrence Berkeley National Laboratory"/>
            <person name="Nybo J.L."/>
            <person name="Vesth T.C."/>
            <person name="Theobald S."/>
            <person name="Frisvad J.C."/>
            <person name="Larsen T.O."/>
            <person name="Kjaerboelling I."/>
            <person name="Rothschild-Mancinelli K."/>
            <person name="Lyhne E.K."/>
            <person name="Kogle M.E."/>
            <person name="Barry K."/>
            <person name="Clum A."/>
            <person name="Na H."/>
            <person name="Ledsgaard L."/>
            <person name="Lin J."/>
            <person name="Lipzen A."/>
            <person name="Kuo A."/>
            <person name="Riley R."/>
            <person name="Mondo S."/>
            <person name="Labutti K."/>
            <person name="Haridas S."/>
            <person name="Pangalinan J."/>
            <person name="Salamov A.A."/>
            <person name="Simmons B.A."/>
            <person name="Magnuson J.K."/>
            <person name="Chen J."/>
            <person name="Drula E."/>
            <person name="Henrissat B."/>
            <person name="Wiebenga A."/>
            <person name="Lubbers R.J."/>
            <person name="Gomes A.C."/>
            <person name="Makela M.R."/>
            <person name="Stajich J."/>
            <person name="Grigoriev I.V."/>
            <person name="Mortensen U.H."/>
            <person name="De Vries R.P."/>
            <person name="Baker S.E."/>
            <person name="Andersen M.R."/>
        </authorList>
    </citation>
    <scope>NUCLEOTIDE SEQUENCE [LARGE SCALE GENOMIC DNA]</scope>
    <source>
        <strain evidence="1 2">CBS 209.92</strain>
    </source>
</reference>
<gene>
    <name evidence="1" type="ORF">BJX66DRAFT_138591</name>
</gene>
<accession>A0ABR4FIU3</accession>
<proteinExistence type="predicted"/>